<dbReference type="GO" id="GO:0005829">
    <property type="term" value="C:cytosol"/>
    <property type="evidence" value="ECO:0007669"/>
    <property type="project" value="TreeGrafter"/>
</dbReference>
<evidence type="ECO:0000256" key="4">
    <source>
        <dbReference type="ARBA" id="ARBA00022741"/>
    </source>
</evidence>
<keyword evidence="2" id="KW-0444">Lipid biosynthesis</keyword>
<evidence type="ECO:0000256" key="9">
    <source>
        <dbReference type="ARBA" id="ARBA00029438"/>
    </source>
</evidence>
<dbReference type="Gene3D" id="3.30.70.890">
    <property type="entry name" value="GHMP kinase, C-terminal domain"/>
    <property type="match status" value="1"/>
</dbReference>
<evidence type="ECO:0000256" key="1">
    <source>
        <dbReference type="ARBA" id="ARBA00022490"/>
    </source>
</evidence>
<evidence type="ECO:0000313" key="13">
    <source>
        <dbReference type="Proteomes" id="UP000177026"/>
    </source>
</evidence>
<dbReference type="SUPFAM" id="SSF55060">
    <property type="entry name" value="GHMP Kinase, C-terminal domain"/>
    <property type="match status" value="1"/>
</dbReference>
<dbReference type="GO" id="GO:0005524">
    <property type="term" value="F:ATP binding"/>
    <property type="evidence" value="ECO:0007669"/>
    <property type="project" value="UniProtKB-KW"/>
</dbReference>
<evidence type="ECO:0000313" key="12">
    <source>
        <dbReference type="EMBL" id="OGK18079.1"/>
    </source>
</evidence>
<keyword evidence="3" id="KW-0808">Transferase</keyword>
<keyword evidence="1" id="KW-0963">Cytoplasm</keyword>
<keyword evidence="7" id="KW-0460">Magnesium</keyword>
<dbReference type="SUPFAM" id="SSF54211">
    <property type="entry name" value="Ribosomal protein S5 domain 2-like"/>
    <property type="match status" value="1"/>
</dbReference>
<keyword evidence="5 12" id="KW-0418">Kinase</keyword>
<dbReference type="Proteomes" id="UP000177026">
    <property type="component" value="Unassembled WGS sequence"/>
</dbReference>
<evidence type="ECO:0000256" key="6">
    <source>
        <dbReference type="ARBA" id="ARBA00022840"/>
    </source>
</evidence>
<organism evidence="12 13">
    <name type="scientific">Candidatus Roizmanbacteria bacterium RIFCSPHIGHO2_01_FULL_39_8</name>
    <dbReference type="NCBI Taxonomy" id="1802033"/>
    <lineage>
        <taxon>Bacteria</taxon>
        <taxon>Candidatus Roizmaniibacteriota</taxon>
    </lineage>
</organism>
<dbReference type="UniPathway" id="UPA00057">
    <property type="reaction ID" value="UER00098"/>
</dbReference>
<dbReference type="InterPro" id="IPR014721">
    <property type="entry name" value="Ribsml_uS5_D2-typ_fold_subgr"/>
</dbReference>
<evidence type="ECO:0000256" key="7">
    <source>
        <dbReference type="ARBA" id="ARBA00022842"/>
    </source>
</evidence>
<keyword evidence="8" id="KW-0443">Lipid metabolism</keyword>
<keyword evidence="4" id="KW-0547">Nucleotide-binding</keyword>
<accession>A0A1F7GGM5</accession>
<dbReference type="InterPro" id="IPR013750">
    <property type="entry name" value="GHMP_kinase_C_dom"/>
</dbReference>
<evidence type="ECO:0000256" key="2">
    <source>
        <dbReference type="ARBA" id="ARBA00022516"/>
    </source>
</evidence>
<dbReference type="InterPro" id="IPR006205">
    <property type="entry name" value="Mev_gal_kin"/>
</dbReference>
<evidence type="ECO:0000256" key="5">
    <source>
        <dbReference type="ARBA" id="ARBA00022777"/>
    </source>
</evidence>
<gene>
    <name evidence="12" type="ORF">A2866_03045</name>
</gene>
<dbReference type="Gene3D" id="3.30.230.10">
    <property type="match status" value="1"/>
</dbReference>
<evidence type="ECO:0000259" key="11">
    <source>
        <dbReference type="Pfam" id="PF08544"/>
    </source>
</evidence>
<feature type="domain" description="GHMP kinase C-terminal" evidence="11">
    <location>
        <begin position="223"/>
        <end position="295"/>
    </location>
</feature>
<dbReference type="InterPro" id="IPR036554">
    <property type="entry name" value="GHMP_kinase_C_sf"/>
</dbReference>
<dbReference type="GO" id="GO:0019287">
    <property type="term" value="P:isopentenyl diphosphate biosynthetic process, mevalonate pathway"/>
    <property type="evidence" value="ECO:0007669"/>
    <property type="project" value="UniProtKB-UniPathway"/>
</dbReference>
<comment type="pathway">
    <text evidence="9">Isoprenoid biosynthesis; isopentenyl diphosphate biosynthesis via mevalonate pathway; isopentenyl diphosphate from (R)-mevalonate: step 1/3.</text>
</comment>
<dbReference type="NCBIfam" id="TIGR00549">
    <property type="entry name" value="mevalon_kin"/>
    <property type="match status" value="1"/>
</dbReference>
<dbReference type="AlphaFoldDB" id="A0A1F7GGM5"/>
<dbReference type="GO" id="GO:0004496">
    <property type="term" value="F:mevalonate kinase activity"/>
    <property type="evidence" value="ECO:0007669"/>
    <property type="project" value="InterPro"/>
</dbReference>
<comment type="caution">
    <text evidence="12">The sequence shown here is derived from an EMBL/GenBank/DDBJ whole genome shotgun (WGS) entry which is preliminary data.</text>
</comment>
<dbReference type="PRINTS" id="PR00959">
    <property type="entry name" value="MEVGALKINASE"/>
</dbReference>
<dbReference type="InterPro" id="IPR020568">
    <property type="entry name" value="Ribosomal_Su5_D2-typ_SF"/>
</dbReference>
<dbReference type="InterPro" id="IPR006204">
    <property type="entry name" value="GHMP_kinase_N_dom"/>
</dbReference>
<protein>
    <submittedName>
        <fullName evidence="12">Mevalonate kinase</fullName>
    </submittedName>
</protein>
<evidence type="ECO:0000256" key="3">
    <source>
        <dbReference type="ARBA" id="ARBA00022679"/>
    </source>
</evidence>
<dbReference type="PANTHER" id="PTHR43290">
    <property type="entry name" value="MEVALONATE KINASE"/>
    <property type="match status" value="1"/>
</dbReference>
<dbReference type="PANTHER" id="PTHR43290:SF2">
    <property type="entry name" value="MEVALONATE KINASE"/>
    <property type="match status" value="1"/>
</dbReference>
<evidence type="ECO:0000259" key="10">
    <source>
        <dbReference type="Pfam" id="PF00288"/>
    </source>
</evidence>
<sequence>MQIVVAVFIEAAMKIKVSAPGKLLLLGDHAVVYGYPCIVTAVDKRLYVEAEIINDSENKIIAPQVKESRFVLESIATFKEKFKIKASVKITTRGDFSHNVGLGSSSAVTVATFKALSLLFDSDISEREIFDLSYEVNLKIQGVGSGFDLAAANYGKTLYFIKGGKVIEPLHNEELPLVVGYSGVKADTPFYVRKVAEAFKSKLNKMDSIFKQIKDLVEKAKIAIEQKDLTSLGREMTQNHYLLQQLGVSIPKLDAMVEAAIKAGAYGAKLSGAGGGDCMIALVSPKKTSAVKKAIAHVGGEIIEVNNNADGVRVEN</sequence>
<name>A0A1F7GGM5_9BACT</name>
<dbReference type="EMBL" id="MFZI01000076">
    <property type="protein sequence ID" value="OGK18079.1"/>
    <property type="molecule type" value="Genomic_DNA"/>
</dbReference>
<dbReference type="Pfam" id="PF08544">
    <property type="entry name" value="GHMP_kinases_C"/>
    <property type="match status" value="1"/>
</dbReference>
<keyword evidence="6" id="KW-0067">ATP-binding</keyword>
<reference evidence="12 13" key="1">
    <citation type="journal article" date="2016" name="Nat. Commun.">
        <title>Thousands of microbial genomes shed light on interconnected biogeochemical processes in an aquifer system.</title>
        <authorList>
            <person name="Anantharaman K."/>
            <person name="Brown C.T."/>
            <person name="Hug L.A."/>
            <person name="Sharon I."/>
            <person name="Castelle C.J."/>
            <person name="Probst A.J."/>
            <person name="Thomas B.C."/>
            <person name="Singh A."/>
            <person name="Wilkins M.J."/>
            <person name="Karaoz U."/>
            <person name="Brodie E.L."/>
            <person name="Williams K.H."/>
            <person name="Hubbard S.S."/>
            <person name="Banfield J.F."/>
        </authorList>
    </citation>
    <scope>NUCLEOTIDE SEQUENCE [LARGE SCALE GENOMIC DNA]</scope>
</reference>
<feature type="domain" description="GHMP kinase N-terminal" evidence="10">
    <location>
        <begin position="70"/>
        <end position="156"/>
    </location>
</feature>
<proteinExistence type="predicted"/>
<dbReference type="Pfam" id="PF00288">
    <property type="entry name" value="GHMP_kinases_N"/>
    <property type="match status" value="1"/>
</dbReference>
<evidence type="ECO:0000256" key="8">
    <source>
        <dbReference type="ARBA" id="ARBA00023098"/>
    </source>
</evidence>